<dbReference type="AlphaFoldDB" id="A0A3B0QRL1"/>
<dbReference type="GO" id="GO:0004340">
    <property type="term" value="F:glucokinase activity"/>
    <property type="evidence" value="ECO:0007669"/>
    <property type="project" value="UniProtKB-EC"/>
</dbReference>
<dbReference type="GO" id="GO:0006096">
    <property type="term" value="P:glycolytic process"/>
    <property type="evidence" value="ECO:0007669"/>
    <property type="project" value="InterPro"/>
</dbReference>
<accession>A0A3B0QRL1</accession>
<dbReference type="SUPFAM" id="SSF53067">
    <property type="entry name" value="Actin-like ATPase domain"/>
    <property type="match status" value="1"/>
</dbReference>
<dbReference type="PANTHER" id="PTHR47363:SF1">
    <property type="entry name" value="GLUCOKINASE"/>
    <property type="match status" value="1"/>
</dbReference>
<keyword evidence="2 3" id="KW-0418">Kinase</keyword>
<evidence type="ECO:0000313" key="3">
    <source>
        <dbReference type="EMBL" id="VAV82882.1"/>
    </source>
</evidence>
<dbReference type="Pfam" id="PF02685">
    <property type="entry name" value="Glucokinase"/>
    <property type="match status" value="1"/>
</dbReference>
<dbReference type="CDD" id="cd24008">
    <property type="entry name" value="ASKHA_NBD_GLK"/>
    <property type="match status" value="1"/>
</dbReference>
<dbReference type="EC" id="2.7.1.2" evidence="3"/>
<gene>
    <name evidence="3" type="ORF">MNBD_DELTA01-2063</name>
</gene>
<evidence type="ECO:0000256" key="2">
    <source>
        <dbReference type="ARBA" id="ARBA00022777"/>
    </source>
</evidence>
<keyword evidence="1 3" id="KW-0808">Transferase</keyword>
<dbReference type="Gene3D" id="3.40.367.20">
    <property type="match status" value="1"/>
</dbReference>
<name>A0A3B0QRL1_9ZZZZ</name>
<proteinExistence type="predicted"/>
<dbReference type="InterPro" id="IPR043129">
    <property type="entry name" value="ATPase_NBD"/>
</dbReference>
<dbReference type="NCBIfam" id="TIGR00749">
    <property type="entry name" value="glk"/>
    <property type="match status" value="1"/>
</dbReference>
<organism evidence="3">
    <name type="scientific">hydrothermal vent metagenome</name>
    <dbReference type="NCBI Taxonomy" id="652676"/>
    <lineage>
        <taxon>unclassified sequences</taxon>
        <taxon>metagenomes</taxon>
        <taxon>ecological metagenomes</taxon>
    </lineage>
</organism>
<dbReference type="InterPro" id="IPR003836">
    <property type="entry name" value="Glucokinase"/>
</dbReference>
<evidence type="ECO:0000256" key="1">
    <source>
        <dbReference type="ARBA" id="ARBA00022679"/>
    </source>
</evidence>
<dbReference type="GO" id="GO:0005524">
    <property type="term" value="F:ATP binding"/>
    <property type="evidence" value="ECO:0007669"/>
    <property type="project" value="InterPro"/>
</dbReference>
<dbReference type="PANTHER" id="PTHR47363">
    <property type="entry name" value="GLUCOKINASE"/>
    <property type="match status" value="1"/>
</dbReference>
<dbReference type="GO" id="GO:0005536">
    <property type="term" value="F:D-glucose binding"/>
    <property type="evidence" value="ECO:0007669"/>
    <property type="project" value="InterPro"/>
</dbReference>
<reference evidence="3" key="1">
    <citation type="submission" date="2018-06" db="EMBL/GenBank/DDBJ databases">
        <authorList>
            <person name="Zhirakovskaya E."/>
        </authorList>
    </citation>
    <scope>NUCLEOTIDE SEQUENCE</scope>
</reference>
<protein>
    <submittedName>
        <fullName evidence="3">Glucokinase</fullName>
        <ecNumber evidence="3">2.7.1.2</ecNumber>
    </submittedName>
</protein>
<dbReference type="EMBL" id="UOEA01000032">
    <property type="protein sequence ID" value="VAV82882.1"/>
    <property type="molecule type" value="Genomic_DNA"/>
</dbReference>
<dbReference type="Gene3D" id="3.30.420.40">
    <property type="match status" value="1"/>
</dbReference>
<sequence length="350" mass="37242">MSNIKKGPNRSSQVLAKTLVLAGDMGGTKTDLALFSFKGGSFSVLKKAQFKNKDFSSPAAVIEVFLARCGSVDIAAATIGVAARIDNGRASFTNLDWVVDARELAAHLGTGEVSLVNDLVATSWGLPMLDEDMFCCLQDGSRGDGNAVMVAAGTGLGEVILNGRDGNFYPSASEGGHSDFAPNGLVQQGLLAYLYAKFGHVSVERVVSGPGLKTIYDFLMNGRRPNPTLVDRFRMEDPSAVISKEAAKEDGFKVCKEALDIFISALGAEAANLALKTLPAGGVYIAGGIPWQIIKALKEEETFINAFRNKGRFGDYLSSLPVYVVLEPKTALYGAANHAYSRLTARPLSF</sequence>